<evidence type="ECO:0000256" key="2">
    <source>
        <dbReference type="ARBA" id="ARBA00022679"/>
    </source>
</evidence>
<dbReference type="Gene3D" id="3.40.50.150">
    <property type="entry name" value="Vaccinia Virus protein VP39"/>
    <property type="match status" value="1"/>
</dbReference>
<keyword evidence="5" id="KW-1185">Reference proteome</keyword>
<dbReference type="EMBL" id="JAJISD010000001">
    <property type="protein sequence ID" value="MCC8427356.1"/>
    <property type="molecule type" value="Genomic_DNA"/>
</dbReference>
<accession>A0ABS8KMS5</accession>
<evidence type="ECO:0000256" key="1">
    <source>
        <dbReference type="ARBA" id="ARBA00022603"/>
    </source>
</evidence>
<evidence type="ECO:0000313" key="5">
    <source>
        <dbReference type="Proteomes" id="UP001198862"/>
    </source>
</evidence>
<dbReference type="Pfam" id="PF13489">
    <property type="entry name" value="Methyltransf_23"/>
    <property type="match status" value="1"/>
</dbReference>
<keyword evidence="1 4" id="KW-0489">Methyltransferase</keyword>
<dbReference type="CDD" id="cd02440">
    <property type="entry name" value="AdoMet_MTases"/>
    <property type="match status" value="1"/>
</dbReference>
<dbReference type="SUPFAM" id="SSF53335">
    <property type="entry name" value="S-adenosyl-L-methionine-dependent methyltransferases"/>
    <property type="match status" value="1"/>
</dbReference>
<dbReference type="PANTHER" id="PTHR43464">
    <property type="entry name" value="METHYLTRANSFERASE"/>
    <property type="match status" value="1"/>
</dbReference>
<dbReference type="Proteomes" id="UP001198862">
    <property type="component" value="Unassembled WGS sequence"/>
</dbReference>
<dbReference type="InterPro" id="IPR029063">
    <property type="entry name" value="SAM-dependent_MTases_sf"/>
</dbReference>
<name>A0ABS8KMS5_9HYPH</name>
<protein>
    <submittedName>
        <fullName evidence="4">Class I SAM-dependent methyltransferase</fullName>
    </submittedName>
</protein>
<evidence type="ECO:0000256" key="3">
    <source>
        <dbReference type="ARBA" id="ARBA00022691"/>
    </source>
</evidence>
<dbReference type="RefSeq" id="WP_230548598.1">
    <property type="nucleotide sequence ID" value="NZ_JAJISD010000001.1"/>
</dbReference>
<keyword evidence="2" id="KW-0808">Transferase</keyword>
<comment type="caution">
    <text evidence="4">The sequence shown here is derived from an EMBL/GenBank/DDBJ whole genome shotgun (WGS) entry which is preliminary data.</text>
</comment>
<gene>
    <name evidence="4" type="ORF">LJ725_00120</name>
</gene>
<proteinExistence type="predicted"/>
<dbReference type="GO" id="GO:0008168">
    <property type="term" value="F:methyltransferase activity"/>
    <property type="evidence" value="ECO:0007669"/>
    <property type="project" value="UniProtKB-KW"/>
</dbReference>
<evidence type="ECO:0000313" key="4">
    <source>
        <dbReference type="EMBL" id="MCC8427356.1"/>
    </source>
</evidence>
<dbReference type="PANTHER" id="PTHR43464:SF19">
    <property type="entry name" value="UBIQUINONE BIOSYNTHESIS O-METHYLTRANSFERASE, MITOCHONDRIAL"/>
    <property type="match status" value="1"/>
</dbReference>
<sequence>MDSAAYDYENRIPPGFYDRVYQRKSGVRYCWHDLKFRTVASHVGAPRRLLDIGCGPGTFIGNYLDGIEALGLDLSASQIGYATSTYGTAGHRFSTQLLGALAAAGERFDAVTMIELIEHLTPDAAIELLAQARGLLTSEGRLVVTTPNYRSLWPLIELGVNAKSPVNYIEQHINKYRTGLLEDHLEAAGYRDIRVKTVLGFAPFAAVLGLGVANAVHAVETGLRYLGIGNLLLATARP</sequence>
<keyword evidence="3" id="KW-0949">S-adenosyl-L-methionine</keyword>
<reference evidence="4 5" key="1">
    <citation type="submission" date="2021-11" db="EMBL/GenBank/DDBJ databases">
        <authorList>
            <person name="Lee D.-H."/>
            <person name="Kim S.-B."/>
        </authorList>
    </citation>
    <scope>NUCLEOTIDE SEQUENCE [LARGE SCALE GENOMIC DNA]</scope>
    <source>
        <strain evidence="4 5">KCTC 52223</strain>
    </source>
</reference>
<organism evidence="4 5">
    <name type="scientific">Reyranella aquatilis</name>
    <dbReference type="NCBI Taxonomy" id="2035356"/>
    <lineage>
        <taxon>Bacteria</taxon>
        <taxon>Pseudomonadati</taxon>
        <taxon>Pseudomonadota</taxon>
        <taxon>Alphaproteobacteria</taxon>
        <taxon>Hyphomicrobiales</taxon>
        <taxon>Reyranellaceae</taxon>
        <taxon>Reyranella</taxon>
    </lineage>
</organism>
<dbReference type="GO" id="GO:0032259">
    <property type="term" value="P:methylation"/>
    <property type="evidence" value="ECO:0007669"/>
    <property type="project" value="UniProtKB-KW"/>
</dbReference>